<organism evidence="1 2">
    <name type="scientific">Longicatena caecimuris</name>
    <dbReference type="NCBI Taxonomy" id="1796635"/>
    <lineage>
        <taxon>Bacteria</taxon>
        <taxon>Bacillati</taxon>
        <taxon>Bacillota</taxon>
        <taxon>Erysipelotrichia</taxon>
        <taxon>Erysipelotrichales</taxon>
        <taxon>Erysipelotrichaceae</taxon>
        <taxon>Longicatena</taxon>
    </lineage>
</organism>
<proteinExistence type="predicted"/>
<dbReference type="Proteomes" id="UP000295773">
    <property type="component" value="Unassembled WGS sequence"/>
</dbReference>
<gene>
    <name evidence="1" type="ORF">EDD61_10828</name>
</gene>
<evidence type="ECO:0000313" key="2">
    <source>
        <dbReference type="Proteomes" id="UP000295773"/>
    </source>
</evidence>
<dbReference type="RefSeq" id="WP_207900989.1">
    <property type="nucleotide sequence ID" value="NZ_JAOBSS010000008.1"/>
</dbReference>
<comment type="caution">
    <text evidence="1">The sequence shown here is derived from an EMBL/GenBank/DDBJ whole genome shotgun (WGS) entry which is preliminary data.</text>
</comment>
<name>A0A4R3TFM6_9FIRM</name>
<evidence type="ECO:0008006" key="3">
    <source>
        <dbReference type="Google" id="ProtNLM"/>
    </source>
</evidence>
<dbReference type="AlphaFoldDB" id="A0A4R3TFM6"/>
<dbReference type="EMBL" id="SMBP01000008">
    <property type="protein sequence ID" value="TCU60169.1"/>
    <property type="molecule type" value="Genomic_DNA"/>
</dbReference>
<keyword evidence="2" id="KW-1185">Reference proteome</keyword>
<protein>
    <recommendedName>
        <fullName evidence="3">Transposase IS204/IS1001/IS1096/IS1165 family protein</fullName>
    </recommendedName>
</protein>
<reference evidence="1 2" key="1">
    <citation type="submission" date="2019-03" db="EMBL/GenBank/DDBJ databases">
        <title>Genomic Encyclopedia of Type Strains, Phase IV (KMG-IV): sequencing the most valuable type-strain genomes for metagenomic binning, comparative biology and taxonomic classification.</title>
        <authorList>
            <person name="Goeker M."/>
        </authorList>
    </citation>
    <scope>NUCLEOTIDE SEQUENCE [LARGE SCALE GENOMIC DNA]</scope>
    <source>
        <strain evidence="1 2">DSM 29481</strain>
    </source>
</reference>
<accession>A0A4R3TFM6</accession>
<evidence type="ECO:0000313" key="1">
    <source>
        <dbReference type="EMBL" id="TCU60169.1"/>
    </source>
</evidence>
<sequence length="97" mass="10820">MDIITDLLNIPQKDVLSSSRSENGSLIIDITLVSKKFSCPSCGFSPTHIKDYKTKSITHSALNSRSCLIRYRARHFVCAICGRYFLNQIPSCLPGIL</sequence>